<accession>A0A835HEE1</accession>
<evidence type="ECO:0000313" key="3">
    <source>
        <dbReference type="Proteomes" id="UP000631114"/>
    </source>
</evidence>
<sequence length="409" mass="46537">MIADQNLFYFKFVNDEDRQLVIDHGPLFLAGRIFVVCPWSPAVENLRNGITALPIWIKMDLPKHLWTKNGIDFISSIIGEPICMDNATTNKTRITYARVCTIVDTNFKFPSHIKVNIGEDTTDIGLDYEWQPEVCDTCKIFGHSNAKCPKNKAKDVQAQDTAKQVQTQHTQVIRHKRQTMRWTPKKYAQNGQTSCLRDDEGAPIPPEGLTKDSPVIISEDRAQVPEGTNKENETLDSEGGSHIVVHTGVHATNRFEVLMTNDNDEMKDVDDAQFNSLEIVPYVSDSLIKEKELQQEEHFEEVRTDFEFTEVVQVTEKDEEGLPEVDTEEMNAYSIKRSYVQQEGSISTSEEELEKEYFSDHLSSEEDQEIAGMIVSPPVTGINVKMKHLTDHSELSKVTDWKKAKSKKK</sequence>
<dbReference type="OrthoDB" id="1939300at2759"/>
<name>A0A835HEE1_9MAGN</name>
<dbReference type="PANTHER" id="PTHR31286:SF165">
    <property type="entry name" value="DUF4283 DOMAIN-CONTAINING PROTEIN"/>
    <property type="match status" value="1"/>
</dbReference>
<evidence type="ECO:0000313" key="2">
    <source>
        <dbReference type="EMBL" id="KAF9596747.1"/>
    </source>
</evidence>
<dbReference type="EMBL" id="JADFTS010000007">
    <property type="protein sequence ID" value="KAF9596747.1"/>
    <property type="molecule type" value="Genomic_DNA"/>
</dbReference>
<dbReference type="PANTHER" id="PTHR31286">
    <property type="entry name" value="GLYCINE-RICH CELL WALL STRUCTURAL PROTEIN 1.8-LIKE"/>
    <property type="match status" value="1"/>
</dbReference>
<protein>
    <recommendedName>
        <fullName evidence="4">DUF4283 domain-containing protein</fullName>
    </recommendedName>
</protein>
<evidence type="ECO:0008006" key="4">
    <source>
        <dbReference type="Google" id="ProtNLM"/>
    </source>
</evidence>
<gene>
    <name evidence="2" type="ORF">IFM89_013294</name>
</gene>
<proteinExistence type="predicted"/>
<reference evidence="2 3" key="1">
    <citation type="submission" date="2020-10" db="EMBL/GenBank/DDBJ databases">
        <title>The Coptis chinensis genome and diversification of protoberbering-type alkaloids.</title>
        <authorList>
            <person name="Wang B."/>
            <person name="Shu S."/>
            <person name="Song C."/>
            <person name="Liu Y."/>
        </authorList>
    </citation>
    <scope>NUCLEOTIDE SEQUENCE [LARGE SCALE GENOMIC DNA]</scope>
    <source>
        <strain evidence="2">HL-2020</strain>
        <tissue evidence="2">Leaf</tissue>
    </source>
</reference>
<dbReference type="InterPro" id="IPR040256">
    <property type="entry name" value="At4g02000-like"/>
</dbReference>
<evidence type="ECO:0000256" key="1">
    <source>
        <dbReference type="SAM" id="MobiDB-lite"/>
    </source>
</evidence>
<keyword evidence="3" id="KW-1185">Reference proteome</keyword>
<comment type="caution">
    <text evidence="2">The sequence shown here is derived from an EMBL/GenBank/DDBJ whole genome shotgun (WGS) entry which is preliminary data.</text>
</comment>
<dbReference type="Proteomes" id="UP000631114">
    <property type="component" value="Unassembled WGS sequence"/>
</dbReference>
<feature type="region of interest" description="Disordered" evidence="1">
    <location>
        <begin position="163"/>
        <end position="212"/>
    </location>
</feature>
<organism evidence="2 3">
    <name type="scientific">Coptis chinensis</name>
    <dbReference type="NCBI Taxonomy" id="261450"/>
    <lineage>
        <taxon>Eukaryota</taxon>
        <taxon>Viridiplantae</taxon>
        <taxon>Streptophyta</taxon>
        <taxon>Embryophyta</taxon>
        <taxon>Tracheophyta</taxon>
        <taxon>Spermatophyta</taxon>
        <taxon>Magnoliopsida</taxon>
        <taxon>Ranunculales</taxon>
        <taxon>Ranunculaceae</taxon>
        <taxon>Coptidoideae</taxon>
        <taxon>Coptis</taxon>
    </lineage>
</organism>
<dbReference type="AlphaFoldDB" id="A0A835HEE1"/>